<reference evidence="4" key="1">
    <citation type="submission" date="2019-05" db="EMBL/GenBank/DDBJ databases">
        <title>Annotation for the trematode Fasciolopsis buski.</title>
        <authorList>
            <person name="Choi Y.-J."/>
        </authorList>
    </citation>
    <scope>NUCLEOTIDE SEQUENCE</scope>
    <source>
        <strain evidence="4">HT</strain>
        <tissue evidence="4">Whole worm</tissue>
    </source>
</reference>
<dbReference type="InterPro" id="IPR027267">
    <property type="entry name" value="AH/BAR_dom_sf"/>
</dbReference>
<dbReference type="Gene3D" id="1.10.555.10">
    <property type="entry name" value="Rho GTPase activation protein"/>
    <property type="match status" value="1"/>
</dbReference>
<dbReference type="PANTHER" id="PTHR14166">
    <property type="entry name" value="SLIT-ROBO RHO GTPASE ACTIVATING PROTEIN"/>
    <property type="match status" value="1"/>
</dbReference>
<feature type="region of interest" description="Disordered" evidence="2">
    <location>
        <begin position="495"/>
        <end position="574"/>
    </location>
</feature>
<dbReference type="InterPro" id="IPR000198">
    <property type="entry name" value="RhoGAP_dom"/>
</dbReference>
<dbReference type="EMBL" id="LUCM01007738">
    <property type="protein sequence ID" value="KAA0189424.1"/>
    <property type="molecule type" value="Genomic_DNA"/>
</dbReference>
<accession>A0A8E0RR81</accession>
<dbReference type="SUPFAM" id="SSF103657">
    <property type="entry name" value="BAR/IMD domain-like"/>
    <property type="match status" value="1"/>
</dbReference>
<keyword evidence="5" id="KW-1185">Reference proteome</keyword>
<dbReference type="GO" id="GO:0007165">
    <property type="term" value="P:signal transduction"/>
    <property type="evidence" value="ECO:0007669"/>
    <property type="project" value="InterPro"/>
</dbReference>
<feature type="compositionally biased region" description="Basic and acidic residues" evidence="2">
    <location>
        <begin position="511"/>
        <end position="523"/>
    </location>
</feature>
<dbReference type="PROSITE" id="PS50238">
    <property type="entry name" value="RHOGAP"/>
    <property type="match status" value="1"/>
</dbReference>
<comment type="caution">
    <text evidence="4">The sequence shown here is derived from an EMBL/GenBank/DDBJ whole genome shotgun (WGS) entry which is preliminary data.</text>
</comment>
<dbReference type="Pfam" id="PF00611">
    <property type="entry name" value="FCH"/>
    <property type="match status" value="1"/>
</dbReference>
<evidence type="ECO:0000256" key="1">
    <source>
        <dbReference type="ARBA" id="ARBA00023054"/>
    </source>
</evidence>
<dbReference type="InterPro" id="IPR051627">
    <property type="entry name" value="SLIT-ROBO_RhoGAP"/>
</dbReference>
<keyword evidence="1" id="KW-0175">Coiled coil</keyword>
<dbReference type="Gene3D" id="1.20.1270.60">
    <property type="entry name" value="Arfaptin homology (AH) domain/BAR domain"/>
    <property type="match status" value="1"/>
</dbReference>
<gene>
    <name evidence="4" type="ORF">FBUS_07582</name>
</gene>
<protein>
    <submittedName>
        <fullName evidence="4">SLIT-ROBO Rho GTPase-activating protein 1</fullName>
    </submittedName>
</protein>
<organism evidence="4 5">
    <name type="scientific">Fasciolopsis buskii</name>
    <dbReference type="NCBI Taxonomy" id="27845"/>
    <lineage>
        <taxon>Eukaryota</taxon>
        <taxon>Metazoa</taxon>
        <taxon>Spiralia</taxon>
        <taxon>Lophotrochozoa</taxon>
        <taxon>Platyhelminthes</taxon>
        <taxon>Trematoda</taxon>
        <taxon>Digenea</taxon>
        <taxon>Plagiorchiida</taxon>
        <taxon>Echinostomata</taxon>
        <taxon>Echinostomatoidea</taxon>
        <taxon>Fasciolidae</taxon>
        <taxon>Fasciolopsis</taxon>
    </lineage>
</organism>
<evidence type="ECO:0000313" key="4">
    <source>
        <dbReference type="EMBL" id="KAA0189424.1"/>
    </source>
</evidence>
<sequence length="739" mass="82400">MDYSCGLGPHLGGSLRRGTNIRRSISSSKYIGGIDWHLRTQFLEQAKCLELKLDIDCTVLAELQDFYRRRAVVEQDYADALAKLANGVKQRHINETSKRPHWTQYTTTTIWNTLLGSTLRVSEAHTTLSDLFSKQMVQRLVDMDEDATRLHKQCREMMSACQNRVLADTAKLQADQREYSQRQMATLEADRARRRAEDKLLAAEQKARGKGKDPTTSQRYQRAQNEYASKQMTYMSTTVATARARNEYLIQLAATNHSVARYFTEEAPDIIDCLACGFHNSLARSAMMHLSCEEALKTCHGSIVEMLNRNITALDWRQDKSLFLKRNEQSFSRPGAFLFVPSKEDNESEIKVDGVLRESLEKVADQLVSDIDKLRISTEETWKTLEETPGACVTQAVAVGQEDQATGLYLSLRAAYRDARIAQEKAYLEGFSSYTQEMHQCQVMQVKLSEIRHALSIGPTSMCGSPPQAASIGLVSGSNTALRCGVPVLPRSATISVGSKSRSEPPQTHLAESKSTRSTRADDLTLSPPPPPPAPHTRLLTGTGSSVRPLNSSPYTNGAVSLSSSPSSLVHNTQSRRVLRVPNVGKPKLFGGTIDEYMEATKQEIPCILLSCTRVIVQFGMHQQGIFRVSGSQTEIIEFKAAFERGEDPLIDVHEARDINSTAGLFKLYFRELGEPPFPNSLFLSLIECARDSEFLFTIILVPIRTCVTLRSFAVSSSFSVKQQSKPNYCFFCPSCTLQ</sequence>
<evidence type="ECO:0000313" key="5">
    <source>
        <dbReference type="Proteomes" id="UP000728185"/>
    </source>
</evidence>
<evidence type="ECO:0000256" key="2">
    <source>
        <dbReference type="SAM" id="MobiDB-lite"/>
    </source>
</evidence>
<dbReference type="SMART" id="SM00324">
    <property type="entry name" value="RhoGAP"/>
    <property type="match status" value="1"/>
</dbReference>
<evidence type="ECO:0000259" key="3">
    <source>
        <dbReference type="PROSITE" id="PS50238"/>
    </source>
</evidence>
<dbReference type="SMART" id="SM00055">
    <property type="entry name" value="FCH"/>
    <property type="match status" value="1"/>
</dbReference>
<proteinExistence type="predicted"/>
<dbReference type="OrthoDB" id="5981864at2759"/>
<dbReference type="SUPFAM" id="SSF48350">
    <property type="entry name" value="GTPase activation domain, GAP"/>
    <property type="match status" value="1"/>
</dbReference>
<dbReference type="InterPro" id="IPR008936">
    <property type="entry name" value="Rho_GTPase_activation_prot"/>
</dbReference>
<dbReference type="AlphaFoldDB" id="A0A8E0RR81"/>
<dbReference type="InterPro" id="IPR001060">
    <property type="entry name" value="FCH_dom"/>
</dbReference>
<feature type="compositionally biased region" description="Polar residues" evidence="2">
    <location>
        <begin position="495"/>
        <end position="506"/>
    </location>
</feature>
<name>A0A8E0RR81_9TREM</name>
<dbReference type="CDD" id="cd07656">
    <property type="entry name" value="F-BAR_srGAP"/>
    <property type="match status" value="1"/>
</dbReference>
<feature type="domain" description="Rho-GAP" evidence="3">
    <location>
        <begin position="592"/>
        <end position="739"/>
    </location>
</feature>
<feature type="compositionally biased region" description="Polar residues" evidence="2">
    <location>
        <begin position="540"/>
        <end position="560"/>
    </location>
</feature>
<dbReference type="Proteomes" id="UP000728185">
    <property type="component" value="Unassembled WGS sequence"/>
</dbReference>
<dbReference type="Pfam" id="PF00620">
    <property type="entry name" value="RhoGAP"/>
    <property type="match status" value="1"/>
</dbReference>